<accession>A0A200QR87</accession>
<name>A0A200QR87_MACCD</name>
<comment type="caution">
    <text evidence="1">The sequence shown here is derived from an EMBL/GenBank/DDBJ whole genome shotgun (WGS) entry which is preliminary data.</text>
</comment>
<dbReference type="InParanoid" id="A0A200QR87"/>
<organism evidence="1 2">
    <name type="scientific">Macleaya cordata</name>
    <name type="common">Five-seeded plume-poppy</name>
    <name type="synonym">Bocconia cordata</name>
    <dbReference type="NCBI Taxonomy" id="56857"/>
    <lineage>
        <taxon>Eukaryota</taxon>
        <taxon>Viridiplantae</taxon>
        <taxon>Streptophyta</taxon>
        <taxon>Embryophyta</taxon>
        <taxon>Tracheophyta</taxon>
        <taxon>Spermatophyta</taxon>
        <taxon>Magnoliopsida</taxon>
        <taxon>Ranunculales</taxon>
        <taxon>Papaveraceae</taxon>
        <taxon>Papaveroideae</taxon>
        <taxon>Macleaya</taxon>
    </lineage>
</organism>
<keyword evidence="2" id="KW-1185">Reference proteome</keyword>
<sequence>MESTRAVVLKERECPAVLPDSCYVVPFYSVGSVGPNLFGFVLLLPLSHLTRQISTVLTDPPEGIMHGYPLSECRCWRWLLTSISHSSQAEDTGVPSEDHWT</sequence>
<proteinExistence type="predicted"/>
<gene>
    <name evidence="1" type="ORF">BVC80_1157g15</name>
</gene>
<protein>
    <submittedName>
        <fullName evidence="1">Uncharacterized protein</fullName>
    </submittedName>
</protein>
<dbReference type="Proteomes" id="UP000195402">
    <property type="component" value="Unassembled WGS sequence"/>
</dbReference>
<dbReference type="AlphaFoldDB" id="A0A200QR87"/>
<dbReference type="EMBL" id="MVGT01001312">
    <property type="protein sequence ID" value="OVA12977.1"/>
    <property type="molecule type" value="Genomic_DNA"/>
</dbReference>
<reference evidence="1 2" key="1">
    <citation type="journal article" date="2017" name="Mol. Plant">
        <title>The Genome of Medicinal Plant Macleaya cordata Provides New Insights into Benzylisoquinoline Alkaloids Metabolism.</title>
        <authorList>
            <person name="Liu X."/>
            <person name="Liu Y."/>
            <person name="Huang P."/>
            <person name="Ma Y."/>
            <person name="Qing Z."/>
            <person name="Tang Q."/>
            <person name="Cao H."/>
            <person name="Cheng P."/>
            <person name="Zheng Y."/>
            <person name="Yuan Z."/>
            <person name="Zhou Y."/>
            <person name="Liu J."/>
            <person name="Tang Z."/>
            <person name="Zhuo Y."/>
            <person name="Zhang Y."/>
            <person name="Yu L."/>
            <person name="Huang J."/>
            <person name="Yang P."/>
            <person name="Peng Q."/>
            <person name="Zhang J."/>
            <person name="Jiang W."/>
            <person name="Zhang Z."/>
            <person name="Lin K."/>
            <person name="Ro D.K."/>
            <person name="Chen X."/>
            <person name="Xiong X."/>
            <person name="Shang Y."/>
            <person name="Huang S."/>
            <person name="Zeng J."/>
        </authorList>
    </citation>
    <scope>NUCLEOTIDE SEQUENCE [LARGE SCALE GENOMIC DNA]</scope>
    <source>
        <strain evidence="2">cv. BLH2017</strain>
        <tissue evidence="1">Root</tissue>
    </source>
</reference>
<evidence type="ECO:0000313" key="1">
    <source>
        <dbReference type="EMBL" id="OVA12977.1"/>
    </source>
</evidence>
<evidence type="ECO:0000313" key="2">
    <source>
        <dbReference type="Proteomes" id="UP000195402"/>
    </source>
</evidence>